<feature type="non-terminal residue" evidence="1">
    <location>
        <position position="52"/>
    </location>
</feature>
<name>A0A382WGZ8_9ZZZZ</name>
<evidence type="ECO:0000313" key="1">
    <source>
        <dbReference type="EMBL" id="SVD58117.1"/>
    </source>
</evidence>
<accession>A0A382WGZ8</accession>
<protein>
    <submittedName>
        <fullName evidence="1">Uncharacterized protein</fullName>
    </submittedName>
</protein>
<dbReference type="GO" id="GO:0050660">
    <property type="term" value="F:flavin adenine dinucleotide binding"/>
    <property type="evidence" value="ECO:0007669"/>
    <property type="project" value="InterPro"/>
</dbReference>
<reference evidence="1" key="1">
    <citation type="submission" date="2018-05" db="EMBL/GenBank/DDBJ databases">
        <authorList>
            <person name="Lanie J.A."/>
            <person name="Ng W.-L."/>
            <person name="Kazmierczak K.M."/>
            <person name="Andrzejewski T.M."/>
            <person name="Davidsen T.M."/>
            <person name="Wayne K.J."/>
            <person name="Tettelin H."/>
            <person name="Glass J.I."/>
            <person name="Rusch D."/>
            <person name="Podicherti R."/>
            <person name="Tsui H.-C.T."/>
            <person name="Winkler M.E."/>
        </authorList>
    </citation>
    <scope>NUCLEOTIDE SEQUENCE</scope>
</reference>
<dbReference type="SUPFAM" id="SSF56176">
    <property type="entry name" value="FAD-binding/transporter-associated domain-like"/>
    <property type="match status" value="1"/>
</dbReference>
<dbReference type="EMBL" id="UINC01159820">
    <property type="protein sequence ID" value="SVD58117.1"/>
    <property type="molecule type" value="Genomic_DNA"/>
</dbReference>
<sequence>MNMRLVRPDFVVDLCGVESLKSTDVEGEFVRIGSRVTHSEIEDGTVSGATGK</sequence>
<organism evidence="1">
    <name type="scientific">marine metagenome</name>
    <dbReference type="NCBI Taxonomy" id="408172"/>
    <lineage>
        <taxon>unclassified sequences</taxon>
        <taxon>metagenomes</taxon>
        <taxon>ecological metagenomes</taxon>
    </lineage>
</organism>
<dbReference type="InterPro" id="IPR036318">
    <property type="entry name" value="FAD-bd_PCMH-like_sf"/>
</dbReference>
<gene>
    <name evidence="1" type="ORF">METZ01_LOCUS410971</name>
</gene>
<dbReference type="AlphaFoldDB" id="A0A382WGZ8"/>
<proteinExistence type="predicted"/>